<keyword evidence="1 4" id="KW-0349">Heme</keyword>
<accession>A0AAN2BZW3</accession>
<dbReference type="Proteomes" id="UP001320326">
    <property type="component" value="Chromosome"/>
</dbReference>
<name>A0AAN2BZW3_9PROT</name>
<keyword evidence="2 4" id="KW-0479">Metal-binding</keyword>
<dbReference type="SUPFAM" id="SSF46626">
    <property type="entry name" value="Cytochrome c"/>
    <property type="match status" value="1"/>
</dbReference>
<dbReference type="GO" id="GO:0009055">
    <property type="term" value="F:electron transfer activity"/>
    <property type="evidence" value="ECO:0007669"/>
    <property type="project" value="InterPro"/>
</dbReference>
<dbReference type="GO" id="GO:0046872">
    <property type="term" value="F:metal ion binding"/>
    <property type="evidence" value="ECO:0007669"/>
    <property type="project" value="UniProtKB-KW"/>
</dbReference>
<keyword evidence="3 4" id="KW-0408">Iron</keyword>
<evidence type="ECO:0000256" key="1">
    <source>
        <dbReference type="ARBA" id="ARBA00022617"/>
    </source>
</evidence>
<dbReference type="InterPro" id="IPR036909">
    <property type="entry name" value="Cyt_c-like_dom_sf"/>
</dbReference>
<dbReference type="EMBL" id="AP023423">
    <property type="protein sequence ID" value="BCK88615.1"/>
    <property type="molecule type" value="Genomic_DNA"/>
</dbReference>
<gene>
    <name evidence="6" type="ORF">MIZ01_2420</name>
</gene>
<dbReference type="Pfam" id="PF00034">
    <property type="entry name" value="Cytochrom_C"/>
    <property type="match status" value="1"/>
</dbReference>
<feature type="domain" description="Cytochrome c" evidence="5">
    <location>
        <begin position="44"/>
        <end position="136"/>
    </location>
</feature>
<dbReference type="Gene3D" id="1.10.760.10">
    <property type="entry name" value="Cytochrome c-like domain"/>
    <property type="match status" value="1"/>
</dbReference>
<dbReference type="PROSITE" id="PS51007">
    <property type="entry name" value="CYTC"/>
    <property type="match status" value="1"/>
</dbReference>
<evidence type="ECO:0000313" key="7">
    <source>
        <dbReference type="Proteomes" id="UP001320326"/>
    </source>
</evidence>
<protein>
    <recommendedName>
        <fullName evidence="5">Cytochrome c domain-containing protein</fullName>
    </recommendedName>
</protein>
<sequence>MRRGEKAVLALIGLVVVGGMVQSAFHVEDKHDRDIPFYSTATPEVAKQAMDVIRDNGCKSCHSLWTLKDVLQSVPAPMLDGIGAIRSEAWLYQYLSATDPQATLPSRLKKEYRMPSYAGLPDEQRRVLAKYLASLQVKDWYLEQTKKAEYEKLTGKEPQK</sequence>
<evidence type="ECO:0000256" key="4">
    <source>
        <dbReference type="PROSITE-ProRule" id="PRU00433"/>
    </source>
</evidence>
<dbReference type="AlphaFoldDB" id="A0AAN2BZW3"/>
<reference evidence="6 7" key="1">
    <citation type="journal article" date="2022" name="Int. J. Syst. Evol. Microbiol.">
        <title>&lt;i&gt;Sideroxyarcus emersonii&lt;/i&gt; gen. nov. sp. nov., a neutrophilic, microaerobic iron- and thiosulfate-oxidizing bacterium isolated from iron-rich wetland sediment.</title>
        <authorList>
            <person name="Kato S."/>
            <person name="Itoh T."/>
            <person name="Iino T."/>
            <person name="Ohkuma M."/>
        </authorList>
    </citation>
    <scope>NUCLEOTIDE SEQUENCE [LARGE SCALE GENOMIC DNA]</scope>
    <source>
        <strain evidence="6 7">MIZ01</strain>
    </source>
</reference>
<keyword evidence="7" id="KW-1185">Reference proteome</keyword>
<organism evidence="6 7">
    <name type="scientific">Sideroxyarcus emersonii</name>
    <dbReference type="NCBI Taxonomy" id="2764705"/>
    <lineage>
        <taxon>Bacteria</taxon>
        <taxon>Pseudomonadati</taxon>
        <taxon>Pseudomonadota</taxon>
        <taxon>Betaproteobacteria</taxon>
        <taxon>Nitrosomonadales</taxon>
        <taxon>Gallionellaceae</taxon>
        <taxon>Sideroxyarcus</taxon>
    </lineage>
</organism>
<dbReference type="RefSeq" id="WP_237247129.1">
    <property type="nucleotide sequence ID" value="NZ_AP023423.1"/>
</dbReference>
<dbReference type="KEGG" id="seme:MIZ01_2420"/>
<dbReference type="GO" id="GO:0020037">
    <property type="term" value="F:heme binding"/>
    <property type="evidence" value="ECO:0007669"/>
    <property type="project" value="InterPro"/>
</dbReference>
<dbReference type="InterPro" id="IPR009056">
    <property type="entry name" value="Cyt_c-like_dom"/>
</dbReference>
<evidence type="ECO:0000313" key="6">
    <source>
        <dbReference type="EMBL" id="BCK88615.1"/>
    </source>
</evidence>
<evidence type="ECO:0000256" key="2">
    <source>
        <dbReference type="ARBA" id="ARBA00022723"/>
    </source>
</evidence>
<evidence type="ECO:0000256" key="3">
    <source>
        <dbReference type="ARBA" id="ARBA00023004"/>
    </source>
</evidence>
<evidence type="ECO:0000259" key="5">
    <source>
        <dbReference type="PROSITE" id="PS51007"/>
    </source>
</evidence>
<proteinExistence type="predicted"/>